<name>A0A517YAY0_9BACT</name>
<dbReference type="GO" id="GO:0030313">
    <property type="term" value="C:cell envelope"/>
    <property type="evidence" value="ECO:0007669"/>
    <property type="project" value="UniProtKB-SubCell"/>
</dbReference>
<protein>
    <submittedName>
        <fullName evidence="5">Multidrug resistance protein MdtN</fullName>
    </submittedName>
</protein>
<feature type="domain" description="YbhG-like alpha-helical hairpin" evidence="4">
    <location>
        <begin position="97"/>
        <end position="224"/>
    </location>
</feature>
<keyword evidence="2" id="KW-0175">Coiled coil</keyword>
<keyword evidence="6" id="KW-1185">Reference proteome</keyword>
<keyword evidence="3" id="KW-0472">Membrane</keyword>
<dbReference type="InterPro" id="IPR050465">
    <property type="entry name" value="UPF0194_transport"/>
</dbReference>
<evidence type="ECO:0000259" key="4">
    <source>
        <dbReference type="Pfam" id="PF25881"/>
    </source>
</evidence>
<dbReference type="Pfam" id="PF25881">
    <property type="entry name" value="HH_YBHG"/>
    <property type="match status" value="1"/>
</dbReference>
<dbReference type="SUPFAM" id="SSF111369">
    <property type="entry name" value="HlyD-like secretion proteins"/>
    <property type="match status" value="2"/>
</dbReference>
<dbReference type="InterPro" id="IPR059052">
    <property type="entry name" value="HH_YbhG-like"/>
</dbReference>
<feature type="transmembrane region" description="Helical" evidence="3">
    <location>
        <begin position="5"/>
        <end position="26"/>
    </location>
</feature>
<dbReference type="RefSeq" id="WP_145088239.1">
    <property type="nucleotide sequence ID" value="NZ_CP036274.1"/>
</dbReference>
<proteinExistence type="predicted"/>
<organism evidence="5 6">
    <name type="scientific">Anatilimnocola aggregata</name>
    <dbReference type="NCBI Taxonomy" id="2528021"/>
    <lineage>
        <taxon>Bacteria</taxon>
        <taxon>Pseudomonadati</taxon>
        <taxon>Planctomycetota</taxon>
        <taxon>Planctomycetia</taxon>
        <taxon>Pirellulales</taxon>
        <taxon>Pirellulaceae</taxon>
        <taxon>Anatilimnocola</taxon>
    </lineage>
</organism>
<keyword evidence="3" id="KW-1133">Transmembrane helix</keyword>
<dbReference type="Gene3D" id="2.40.30.170">
    <property type="match status" value="1"/>
</dbReference>
<dbReference type="PANTHER" id="PTHR32347:SF23">
    <property type="entry name" value="BLL5650 PROTEIN"/>
    <property type="match status" value="1"/>
</dbReference>
<keyword evidence="3" id="KW-0812">Transmembrane</keyword>
<evidence type="ECO:0000256" key="3">
    <source>
        <dbReference type="SAM" id="Phobius"/>
    </source>
</evidence>
<dbReference type="EMBL" id="CP036274">
    <property type="protein sequence ID" value="QDU27397.1"/>
    <property type="molecule type" value="Genomic_DNA"/>
</dbReference>
<sequence>MFRKLILYVVPLGALSMLVFGVFHILSAEQELPKLQPPTLPARNPYLKSIAAAGIVEPRSENIAIGSPLSGVVLEVFVPSDKVGQEVTAGTPLFRVDDRHLKSQLAWQTASLRAAEAQLAKLDMMPRPEELPPAEARVAAAEAKVRLWLDQYNRSAKLLGSGAIGAEENNTKRMTYEESLAQQAQATAELNELKAGAWKPDKLIAQAAIEQAKAQMEMTKTDIERCLVRAPTSGQILQVSVRPGEFVSAPPNKELIVLGDLARLRVRVDIDEQDIARFSKGMPAKAYARGNNIRPIKLNFVRVEPYVVPKRSLTGDNTERVDTRVLQVIYEVDDTAEALYVGQQMDVFLDSGEPAVLTTAM</sequence>
<dbReference type="AlphaFoldDB" id="A0A517YAY0"/>
<dbReference type="KEGG" id="aagg:ETAA8_24840"/>
<comment type="subcellular location">
    <subcellularLocation>
        <location evidence="1">Cell envelope</location>
    </subcellularLocation>
</comment>
<reference evidence="5 6" key="1">
    <citation type="submission" date="2019-02" db="EMBL/GenBank/DDBJ databases">
        <title>Deep-cultivation of Planctomycetes and their phenomic and genomic characterization uncovers novel biology.</title>
        <authorList>
            <person name="Wiegand S."/>
            <person name="Jogler M."/>
            <person name="Boedeker C."/>
            <person name="Pinto D."/>
            <person name="Vollmers J."/>
            <person name="Rivas-Marin E."/>
            <person name="Kohn T."/>
            <person name="Peeters S.H."/>
            <person name="Heuer A."/>
            <person name="Rast P."/>
            <person name="Oberbeckmann S."/>
            <person name="Bunk B."/>
            <person name="Jeske O."/>
            <person name="Meyerdierks A."/>
            <person name="Storesund J.E."/>
            <person name="Kallscheuer N."/>
            <person name="Luecker S."/>
            <person name="Lage O.M."/>
            <person name="Pohl T."/>
            <person name="Merkel B.J."/>
            <person name="Hornburger P."/>
            <person name="Mueller R.-W."/>
            <person name="Bruemmer F."/>
            <person name="Labrenz M."/>
            <person name="Spormann A.M."/>
            <person name="Op den Camp H."/>
            <person name="Overmann J."/>
            <person name="Amann R."/>
            <person name="Jetten M.S.M."/>
            <person name="Mascher T."/>
            <person name="Medema M.H."/>
            <person name="Devos D.P."/>
            <person name="Kaster A.-K."/>
            <person name="Ovreas L."/>
            <person name="Rohde M."/>
            <person name="Galperin M.Y."/>
            <person name="Jogler C."/>
        </authorList>
    </citation>
    <scope>NUCLEOTIDE SEQUENCE [LARGE SCALE GENOMIC DNA]</scope>
    <source>
        <strain evidence="5 6">ETA_A8</strain>
    </source>
</reference>
<dbReference type="Proteomes" id="UP000315017">
    <property type="component" value="Chromosome"/>
</dbReference>
<dbReference type="Gene3D" id="2.40.50.100">
    <property type="match status" value="2"/>
</dbReference>
<accession>A0A517YAY0</accession>
<gene>
    <name evidence="5" type="primary">mdtN</name>
    <name evidence="5" type="ORF">ETAA8_24840</name>
</gene>
<dbReference type="OrthoDB" id="9785187at2"/>
<dbReference type="Gene3D" id="1.10.287.470">
    <property type="entry name" value="Helix hairpin bin"/>
    <property type="match status" value="2"/>
</dbReference>
<evidence type="ECO:0000256" key="2">
    <source>
        <dbReference type="ARBA" id="ARBA00023054"/>
    </source>
</evidence>
<evidence type="ECO:0000313" key="5">
    <source>
        <dbReference type="EMBL" id="QDU27397.1"/>
    </source>
</evidence>
<evidence type="ECO:0000256" key="1">
    <source>
        <dbReference type="ARBA" id="ARBA00004196"/>
    </source>
</evidence>
<evidence type="ECO:0000313" key="6">
    <source>
        <dbReference type="Proteomes" id="UP000315017"/>
    </source>
</evidence>
<dbReference type="PANTHER" id="PTHR32347">
    <property type="entry name" value="EFFLUX SYSTEM COMPONENT YKNX-RELATED"/>
    <property type="match status" value="1"/>
</dbReference>